<reference evidence="1 2" key="1">
    <citation type="submission" date="2013-08" db="EMBL/GenBank/DDBJ databases">
        <authorList>
            <person name="Weinstock G."/>
            <person name="Sodergren E."/>
            <person name="Wylie T."/>
            <person name="Fulton L."/>
            <person name="Fulton R."/>
            <person name="Fronick C."/>
            <person name="O'Laughlin M."/>
            <person name="Godfrey J."/>
            <person name="Miner T."/>
            <person name="Herter B."/>
            <person name="Appelbaum E."/>
            <person name="Cordes M."/>
            <person name="Lek S."/>
            <person name="Wollam A."/>
            <person name="Pepin K.H."/>
            <person name="Palsikar V.B."/>
            <person name="Mitreva M."/>
            <person name="Wilson R.K."/>
        </authorList>
    </citation>
    <scope>NUCLEOTIDE SEQUENCE [LARGE SCALE GENOMIC DNA]</scope>
    <source>
        <strain evidence="1 2">ATCC 15930</strain>
    </source>
</reference>
<dbReference type="AlphaFoldDB" id="A0A069QJ38"/>
<proteinExistence type="predicted"/>
<accession>A0A069QJ38</accession>
<evidence type="ECO:0000313" key="1">
    <source>
        <dbReference type="EMBL" id="KDR52840.1"/>
    </source>
</evidence>
<dbReference type="HOGENOM" id="CLU_3220137_0_0_10"/>
<organism evidence="1 2">
    <name type="scientific">Hoylesella loescheii DSM 19665 = JCM 12249 = ATCC 15930</name>
    <dbReference type="NCBI Taxonomy" id="1122985"/>
    <lineage>
        <taxon>Bacteria</taxon>
        <taxon>Pseudomonadati</taxon>
        <taxon>Bacteroidota</taxon>
        <taxon>Bacteroidia</taxon>
        <taxon>Bacteroidales</taxon>
        <taxon>Prevotellaceae</taxon>
        <taxon>Hoylesella</taxon>
    </lineage>
</organism>
<dbReference type="EMBL" id="JNGW01000043">
    <property type="protein sequence ID" value="KDR52840.1"/>
    <property type="molecule type" value="Genomic_DNA"/>
</dbReference>
<gene>
    <name evidence="1" type="ORF">HMPREF1991_01073</name>
</gene>
<dbReference type="PATRIC" id="fig|1122985.7.peg.1114"/>
<comment type="caution">
    <text evidence="1">The sequence shown here is derived from an EMBL/GenBank/DDBJ whole genome shotgun (WGS) entry which is preliminary data.</text>
</comment>
<protein>
    <submittedName>
        <fullName evidence="1">Uncharacterized protein</fullName>
    </submittedName>
</protein>
<sequence>MLFATRCFAYRFSPTERRHPLFTPYTKRLERLHRAFSLFLGSTN</sequence>
<keyword evidence="2" id="KW-1185">Reference proteome</keyword>
<name>A0A069QJ38_HOYLO</name>
<evidence type="ECO:0000313" key="2">
    <source>
        <dbReference type="Proteomes" id="UP000027442"/>
    </source>
</evidence>
<dbReference type="Proteomes" id="UP000027442">
    <property type="component" value="Unassembled WGS sequence"/>
</dbReference>